<dbReference type="SMART" id="SM00908">
    <property type="entry name" value="Gal-bind_lectin"/>
    <property type="match status" value="1"/>
</dbReference>
<gene>
    <name evidence="4" type="ORF">DME_LOCUS3400</name>
</gene>
<dbReference type="PANTHER" id="PTHR11346">
    <property type="entry name" value="GALECTIN"/>
    <property type="match status" value="1"/>
</dbReference>
<dbReference type="GO" id="GO:0016936">
    <property type="term" value="F:galactoside binding"/>
    <property type="evidence" value="ECO:0007669"/>
    <property type="project" value="TreeGrafter"/>
</dbReference>
<evidence type="ECO:0000313" key="6">
    <source>
        <dbReference type="Proteomes" id="UP000274756"/>
    </source>
</evidence>
<keyword evidence="1 2" id="KW-0430">Lectin</keyword>
<reference evidence="7" key="1">
    <citation type="submission" date="2017-02" db="UniProtKB">
        <authorList>
            <consortium name="WormBaseParasite"/>
        </authorList>
    </citation>
    <scope>IDENTIFICATION</scope>
</reference>
<feature type="domain" description="Galectin" evidence="3">
    <location>
        <begin position="1"/>
        <end position="135"/>
    </location>
</feature>
<sequence length="179" mass="21094">MYWGSNGTIIRKLKGINLSNSNEGLWFVINLCESKTADIYGGAIPFHMSIRFDERQIVFNAYINGAWGPEERAANPMNKYASLDVRIRTHHDHFEISCDRRQLTTFRYRLPLSMINRLYIDGGLYPYNLEGFRGRYYRVICNSMIDSKWGEEERIEAMPFLRFVDFELKIKKEEQAFVV</sequence>
<dbReference type="Proteomes" id="UP000038040">
    <property type="component" value="Unplaced"/>
</dbReference>
<dbReference type="SMART" id="SM00276">
    <property type="entry name" value="GLECT"/>
    <property type="match status" value="1"/>
</dbReference>
<evidence type="ECO:0000259" key="3">
    <source>
        <dbReference type="PROSITE" id="PS51304"/>
    </source>
</evidence>
<dbReference type="Pfam" id="PF00337">
    <property type="entry name" value="Gal-bind_lectin"/>
    <property type="match status" value="2"/>
</dbReference>
<dbReference type="OrthoDB" id="8112755at2759"/>
<dbReference type="WBParaSite" id="DME_0000978601-mRNA-1">
    <property type="protein sequence ID" value="DME_0000978601-mRNA-1"/>
    <property type="gene ID" value="DME_0000978601"/>
</dbReference>
<dbReference type="EMBL" id="UYYG01000130">
    <property type="protein sequence ID" value="VDN53427.1"/>
    <property type="molecule type" value="Genomic_DNA"/>
</dbReference>
<dbReference type="InterPro" id="IPR044156">
    <property type="entry name" value="Galectin-like"/>
</dbReference>
<protein>
    <recommendedName>
        <fullName evidence="2">Galectin</fullName>
    </recommendedName>
</protein>
<evidence type="ECO:0000256" key="2">
    <source>
        <dbReference type="RuleBase" id="RU102079"/>
    </source>
</evidence>
<dbReference type="Gene3D" id="2.60.120.200">
    <property type="match status" value="2"/>
</dbReference>
<dbReference type="PANTHER" id="PTHR11346:SF176">
    <property type="entry name" value="32 KDA BETA-GALACTOSIDE-BINDING LECTIN LEC-3"/>
    <property type="match status" value="1"/>
</dbReference>
<dbReference type="Proteomes" id="UP000274756">
    <property type="component" value="Unassembled WGS sequence"/>
</dbReference>
<dbReference type="PROSITE" id="PS51304">
    <property type="entry name" value="GALECTIN"/>
    <property type="match status" value="1"/>
</dbReference>
<accession>A0A0N4UPB2</accession>
<organism evidence="5 7">
    <name type="scientific">Dracunculus medinensis</name>
    <name type="common">Guinea worm</name>
    <dbReference type="NCBI Taxonomy" id="318479"/>
    <lineage>
        <taxon>Eukaryota</taxon>
        <taxon>Metazoa</taxon>
        <taxon>Ecdysozoa</taxon>
        <taxon>Nematoda</taxon>
        <taxon>Chromadorea</taxon>
        <taxon>Rhabditida</taxon>
        <taxon>Spirurina</taxon>
        <taxon>Dracunculoidea</taxon>
        <taxon>Dracunculidae</taxon>
        <taxon>Dracunculus</taxon>
    </lineage>
</organism>
<evidence type="ECO:0000313" key="4">
    <source>
        <dbReference type="EMBL" id="VDN53427.1"/>
    </source>
</evidence>
<dbReference type="GO" id="GO:0030246">
    <property type="term" value="F:carbohydrate binding"/>
    <property type="evidence" value="ECO:0007669"/>
    <property type="project" value="UniProtKB-UniRule"/>
</dbReference>
<evidence type="ECO:0000256" key="1">
    <source>
        <dbReference type="ARBA" id="ARBA00022734"/>
    </source>
</evidence>
<proteinExistence type="predicted"/>
<dbReference type="AlphaFoldDB" id="A0A0N4UPB2"/>
<evidence type="ECO:0000313" key="7">
    <source>
        <dbReference type="WBParaSite" id="DME_0000978601-mRNA-1"/>
    </source>
</evidence>
<name>A0A0N4UPB2_DRAME</name>
<dbReference type="CDD" id="cd00070">
    <property type="entry name" value="GLECT"/>
    <property type="match status" value="1"/>
</dbReference>
<reference evidence="4 6" key="2">
    <citation type="submission" date="2018-11" db="EMBL/GenBank/DDBJ databases">
        <authorList>
            <consortium name="Pathogen Informatics"/>
        </authorList>
    </citation>
    <scope>NUCLEOTIDE SEQUENCE [LARGE SCALE GENOMIC DNA]</scope>
</reference>
<keyword evidence="6" id="KW-1185">Reference proteome</keyword>
<dbReference type="SUPFAM" id="SSF49899">
    <property type="entry name" value="Concanavalin A-like lectins/glucanases"/>
    <property type="match status" value="2"/>
</dbReference>
<dbReference type="InterPro" id="IPR013320">
    <property type="entry name" value="ConA-like_dom_sf"/>
</dbReference>
<evidence type="ECO:0000313" key="5">
    <source>
        <dbReference type="Proteomes" id="UP000038040"/>
    </source>
</evidence>
<dbReference type="InterPro" id="IPR001079">
    <property type="entry name" value="Galectin_CRD"/>
</dbReference>
<dbReference type="STRING" id="318479.A0A0N4UPB2"/>